<dbReference type="InterPro" id="IPR036396">
    <property type="entry name" value="Cyt_P450_sf"/>
</dbReference>
<dbReference type="RefSeq" id="WP_131583378.1">
    <property type="nucleotide sequence ID" value="NZ_SJZJ01000013.1"/>
</dbReference>
<reference evidence="8 9" key="1">
    <citation type="submission" date="2019-03" db="EMBL/GenBank/DDBJ databases">
        <authorList>
            <person name="Kim M.K.M."/>
        </authorList>
    </citation>
    <scope>NUCLEOTIDE SEQUENCE [LARGE SCALE GENOMIC DNA]</scope>
    <source>
        <strain evidence="8 9">18JY15-6</strain>
    </source>
</reference>
<sequence>MGIAAPLVRLAARLGSRKMDLSRLDKLPESLAWPLRRDGVEVDPRLADGQSVRKLASVLGMGVWLVTDAEAGRAVLAEPSAYSTDIRPYVGARGAADGDIGGLGFTDPPEHTLLRKLVAPEFTKRRLEALRPRIAEIVDEQLDLLERRGKAGDPVDLAATFAFDVPFLVICELLGLPLDDRATFRQLGGARFDVSQGGMGAFGAISGSRTFLIGATERQRIEPGPGLIGRLVVEHPEISDYDLGGLADGVFTGGMETSAAMLALGTGLLLDHPDWWTALASGADPVPVVEELLRHLAVVQVAFPRFAKQDVVVAGQRVRKGDVVMVSIPGSNHDGRPGFDPSREPSSHLAFGHGIHRCVGAELARLELQIALPALARRFPDLRVDGTPAYRQTSIVFGVDEMQVRTCPVAH</sequence>
<dbReference type="Pfam" id="PF00067">
    <property type="entry name" value="p450"/>
    <property type="match status" value="1"/>
</dbReference>
<keyword evidence="3 7" id="KW-0479">Metal-binding</keyword>
<organism evidence="8 9">
    <name type="scientific">Nocardioides jejuensis</name>
    <dbReference type="NCBI Taxonomy" id="2502782"/>
    <lineage>
        <taxon>Bacteria</taxon>
        <taxon>Bacillati</taxon>
        <taxon>Actinomycetota</taxon>
        <taxon>Actinomycetes</taxon>
        <taxon>Propionibacteriales</taxon>
        <taxon>Nocardioidaceae</taxon>
        <taxon>Nocardioides</taxon>
    </lineage>
</organism>
<dbReference type="PANTHER" id="PTHR46696:SF1">
    <property type="entry name" value="CYTOCHROME P450 YJIB-RELATED"/>
    <property type="match status" value="1"/>
</dbReference>
<keyword evidence="6 7" id="KW-0503">Monooxygenase</keyword>
<protein>
    <submittedName>
        <fullName evidence="8">Cytochrome P450</fullName>
    </submittedName>
</protein>
<dbReference type="OrthoDB" id="502624at2"/>
<dbReference type="PANTHER" id="PTHR46696">
    <property type="entry name" value="P450, PUTATIVE (EUROFUNG)-RELATED"/>
    <property type="match status" value="1"/>
</dbReference>
<comment type="caution">
    <text evidence="8">The sequence shown here is derived from an EMBL/GenBank/DDBJ whole genome shotgun (WGS) entry which is preliminary data.</text>
</comment>
<gene>
    <name evidence="8" type="ORF">EPD65_09165</name>
</gene>
<proteinExistence type="inferred from homology"/>
<dbReference type="InterPro" id="IPR002397">
    <property type="entry name" value="Cyt_P450_B"/>
</dbReference>
<dbReference type="EMBL" id="SJZJ01000013">
    <property type="protein sequence ID" value="TCJ24372.1"/>
    <property type="molecule type" value="Genomic_DNA"/>
</dbReference>
<accession>A0A4V2NYA2</accession>
<evidence type="ECO:0000256" key="5">
    <source>
        <dbReference type="ARBA" id="ARBA00023004"/>
    </source>
</evidence>
<dbReference type="InterPro" id="IPR001128">
    <property type="entry name" value="Cyt_P450"/>
</dbReference>
<evidence type="ECO:0000256" key="6">
    <source>
        <dbReference type="ARBA" id="ARBA00023033"/>
    </source>
</evidence>
<keyword evidence="2 7" id="KW-0349">Heme</keyword>
<evidence type="ECO:0000256" key="3">
    <source>
        <dbReference type="ARBA" id="ARBA00022723"/>
    </source>
</evidence>
<dbReference type="GO" id="GO:0005506">
    <property type="term" value="F:iron ion binding"/>
    <property type="evidence" value="ECO:0007669"/>
    <property type="project" value="InterPro"/>
</dbReference>
<dbReference type="GO" id="GO:0004497">
    <property type="term" value="F:monooxygenase activity"/>
    <property type="evidence" value="ECO:0007669"/>
    <property type="project" value="UniProtKB-KW"/>
</dbReference>
<dbReference type="AlphaFoldDB" id="A0A4V2NYA2"/>
<dbReference type="FunFam" id="1.10.630.10:FF:000018">
    <property type="entry name" value="Cytochrome P450 monooxygenase"/>
    <property type="match status" value="1"/>
</dbReference>
<evidence type="ECO:0000256" key="1">
    <source>
        <dbReference type="ARBA" id="ARBA00010617"/>
    </source>
</evidence>
<keyword evidence="4 7" id="KW-0560">Oxidoreductase</keyword>
<dbReference type="SUPFAM" id="SSF48264">
    <property type="entry name" value="Cytochrome P450"/>
    <property type="match status" value="1"/>
</dbReference>
<evidence type="ECO:0000313" key="9">
    <source>
        <dbReference type="Proteomes" id="UP000295453"/>
    </source>
</evidence>
<name>A0A4V2NYA2_9ACTN</name>
<evidence type="ECO:0000256" key="2">
    <source>
        <dbReference type="ARBA" id="ARBA00022617"/>
    </source>
</evidence>
<dbReference type="PRINTS" id="PR00385">
    <property type="entry name" value="P450"/>
</dbReference>
<keyword evidence="9" id="KW-1185">Reference proteome</keyword>
<dbReference type="GO" id="GO:0020037">
    <property type="term" value="F:heme binding"/>
    <property type="evidence" value="ECO:0007669"/>
    <property type="project" value="InterPro"/>
</dbReference>
<dbReference type="PRINTS" id="PR00359">
    <property type="entry name" value="BP450"/>
</dbReference>
<dbReference type="GO" id="GO:0016705">
    <property type="term" value="F:oxidoreductase activity, acting on paired donors, with incorporation or reduction of molecular oxygen"/>
    <property type="evidence" value="ECO:0007669"/>
    <property type="project" value="InterPro"/>
</dbReference>
<evidence type="ECO:0000256" key="7">
    <source>
        <dbReference type="RuleBase" id="RU000461"/>
    </source>
</evidence>
<evidence type="ECO:0000256" key="4">
    <source>
        <dbReference type="ARBA" id="ARBA00023002"/>
    </source>
</evidence>
<evidence type="ECO:0000313" key="8">
    <source>
        <dbReference type="EMBL" id="TCJ24372.1"/>
    </source>
</evidence>
<keyword evidence="5 7" id="KW-0408">Iron</keyword>
<dbReference type="InterPro" id="IPR017972">
    <property type="entry name" value="Cyt_P450_CS"/>
</dbReference>
<dbReference type="PROSITE" id="PS00086">
    <property type="entry name" value="CYTOCHROME_P450"/>
    <property type="match status" value="1"/>
</dbReference>
<comment type="similarity">
    <text evidence="1 7">Belongs to the cytochrome P450 family.</text>
</comment>
<dbReference type="Gene3D" id="1.10.630.10">
    <property type="entry name" value="Cytochrome P450"/>
    <property type="match status" value="1"/>
</dbReference>
<dbReference type="Proteomes" id="UP000295453">
    <property type="component" value="Unassembled WGS sequence"/>
</dbReference>